<name>A0A0F9HQI0_9ZZZZ</name>
<evidence type="ECO:0000256" key="1">
    <source>
        <dbReference type="SAM" id="MobiDB-lite"/>
    </source>
</evidence>
<evidence type="ECO:0000313" key="2">
    <source>
        <dbReference type="EMBL" id="KKM05482.1"/>
    </source>
</evidence>
<evidence type="ECO:0008006" key="3">
    <source>
        <dbReference type="Google" id="ProtNLM"/>
    </source>
</evidence>
<protein>
    <recommendedName>
        <fullName evidence="3">Ribbon-helix-helix protein CopG domain-containing protein</fullName>
    </recommendedName>
</protein>
<sequence>MSRNPTQKPLKTKKISSDRRKKLKDSSNVITVRIDEDLSENIEKHRSDLGISKASFIRNYLDMSKYLSIQNKALKSLDESDLIIVKKSYLRKLIEALDEIEQMDFGIKFAKFINNIAILQGHSDSIEYKLDLCEHLGFFKKFIDKENYILFSKKFGPKKFVEAFVFKLINHEKKFEYDTRFTEDAIKAQSKIRTAYEKTIQLKKRSSIHYSFGFAKISDEESE</sequence>
<feature type="region of interest" description="Disordered" evidence="1">
    <location>
        <begin position="1"/>
        <end position="22"/>
    </location>
</feature>
<proteinExistence type="predicted"/>
<comment type="caution">
    <text evidence="2">The sequence shown here is derived from an EMBL/GenBank/DDBJ whole genome shotgun (WGS) entry which is preliminary data.</text>
</comment>
<accession>A0A0F9HQI0</accession>
<organism evidence="2">
    <name type="scientific">marine sediment metagenome</name>
    <dbReference type="NCBI Taxonomy" id="412755"/>
    <lineage>
        <taxon>unclassified sequences</taxon>
        <taxon>metagenomes</taxon>
        <taxon>ecological metagenomes</taxon>
    </lineage>
</organism>
<dbReference type="EMBL" id="LAZR01016210">
    <property type="protein sequence ID" value="KKM05482.1"/>
    <property type="molecule type" value="Genomic_DNA"/>
</dbReference>
<reference evidence="2" key="1">
    <citation type="journal article" date="2015" name="Nature">
        <title>Complex archaea that bridge the gap between prokaryotes and eukaryotes.</title>
        <authorList>
            <person name="Spang A."/>
            <person name="Saw J.H."/>
            <person name="Jorgensen S.L."/>
            <person name="Zaremba-Niedzwiedzka K."/>
            <person name="Martijn J."/>
            <person name="Lind A.E."/>
            <person name="van Eijk R."/>
            <person name="Schleper C."/>
            <person name="Guy L."/>
            <person name="Ettema T.J."/>
        </authorList>
    </citation>
    <scope>NUCLEOTIDE SEQUENCE</scope>
</reference>
<feature type="compositionally biased region" description="Basic residues" evidence="1">
    <location>
        <begin position="10"/>
        <end position="22"/>
    </location>
</feature>
<gene>
    <name evidence="2" type="ORF">LCGC14_1753680</name>
</gene>
<dbReference type="AlphaFoldDB" id="A0A0F9HQI0"/>